<protein>
    <submittedName>
        <fullName evidence="1">Uncharacterized protein</fullName>
    </submittedName>
</protein>
<reference evidence="2" key="1">
    <citation type="journal article" date="2019" name="Int. J. Syst. Evol. Microbiol.">
        <title>The Global Catalogue of Microorganisms (GCM) 10K type strain sequencing project: providing services to taxonomists for standard genome sequencing and annotation.</title>
        <authorList>
            <consortium name="The Broad Institute Genomics Platform"/>
            <consortium name="The Broad Institute Genome Sequencing Center for Infectious Disease"/>
            <person name="Wu L."/>
            <person name="Ma J."/>
        </authorList>
    </citation>
    <scope>NUCLEOTIDE SEQUENCE [LARGE SCALE GENOMIC DNA]</scope>
    <source>
        <strain evidence="2">JCM 16114</strain>
    </source>
</reference>
<comment type="caution">
    <text evidence="1">The sequence shown here is derived from an EMBL/GenBank/DDBJ whole genome shotgun (WGS) entry which is preliminary data.</text>
</comment>
<dbReference type="RefSeq" id="WP_344481315.1">
    <property type="nucleotide sequence ID" value="NZ_BAAAQX010000016.1"/>
</dbReference>
<accession>A0ABP5PFR1</accession>
<proteinExistence type="predicted"/>
<gene>
    <name evidence="1" type="ORF">GCM10009850_059130</name>
</gene>
<sequence>MIDDALTEHAANLACLASPRTPEDVETLSELMRKLVNGPLGGRGDDGARWNPEK</sequence>
<dbReference type="EMBL" id="BAAAQX010000016">
    <property type="protein sequence ID" value="GAA2210454.1"/>
    <property type="molecule type" value="Genomic_DNA"/>
</dbReference>
<evidence type="ECO:0000313" key="1">
    <source>
        <dbReference type="EMBL" id="GAA2210454.1"/>
    </source>
</evidence>
<organism evidence="1 2">
    <name type="scientific">Nonomuraea monospora</name>
    <dbReference type="NCBI Taxonomy" id="568818"/>
    <lineage>
        <taxon>Bacteria</taxon>
        <taxon>Bacillati</taxon>
        <taxon>Actinomycetota</taxon>
        <taxon>Actinomycetes</taxon>
        <taxon>Streptosporangiales</taxon>
        <taxon>Streptosporangiaceae</taxon>
        <taxon>Nonomuraea</taxon>
    </lineage>
</organism>
<name>A0ABP5PFR1_9ACTN</name>
<dbReference type="Proteomes" id="UP001499843">
    <property type="component" value="Unassembled WGS sequence"/>
</dbReference>
<keyword evidence="2" id="KW-1185">Reference proteome</keyword>
<evidence type="ECO:0000313" key="2">
    <source>
        <dbReference type="Proteomes" id="UP001499843"/>
    </source>
</evidence>